<comment type="pathway">
    <text evidence="2">Amino-acid biosynthesis; L-methionine biosynthesis via de novo pathway; L-homoserine from L-aspartate: step 3/3.</text>
</comment>
<dbReference type="Proteomes" id="UP001139028">
    <property type="component" value="Unassembled WGS sequence"/>
</dbReference>
<comment type="caution">
    <text evidence="16">The sequence shown here is derived from an EMBL/GenBank/DDBJ whole genome shotgun (WGS) entry which is preliminary data.</text>
</comment>
<reference evidence="16" key="1">
    <citation type="journal article" date="2022" name="Arch. Microbiol.">
        <title>Microbulbifer okhotskensis sp. nov., isolated from a deep bottom sediment of the Okhotsk Sea.</title>
        <authorList>
            <person name="Romanenko L."/>
            <person name="Kurilenko V."/>
            <person name="Otstavnykh N."/>
            <person name="Velansky P."/>
            <person name="Isaeva M."/>
            <person name="Mikhailov V."/>
        </authorList>
    </citation>
    <scope>NUCLEOTIDE SEQUENCE</scope>
    <source>
        <strain evidence="16">OS29</strain>
    </source>
</reference>
<dbReference type="CDD" id="cd04881">
    <property type="entry name" value="ACT_HSDH-Hom"/>
    <property type="match status" value="1"/>
</dbReference>
<keyword evidence="10" id="KW-0486">Methionine biosynthesis</keyword>
<dbReference type="InterPro" id="IPR036291">
    <property type="entry name" value="NAD(P)-bd_dom_sf"/>
</dbReference>
<comment type="pathway">
    <text evidence="1">Amino-acid biosynthesis; L-threonine biosynthesis; L-threonine from L-aspartate: step 3/5.</text>
</comment>
<dbReference type="EC" id="1.1.1.3" evidence="4"/>
<dbReference type="Pfam" id="PF01842">
    <property type="entry name" value="ACT"/>
    <property type="match status" value="1"/>
</dbReference>
<dbReference type="NCBIfam" id="NF004976">
    <property type="entry name" value="PRK06349.1"/>
    <property type="match status" value="1"/>
</dbReference>
<dbReference type="AlphaFoldDB" id="A0A9X2EQW0"/>
<feature type="binding site" evidence="13">
    <location>
        <position position="189"/>
    </location>
    <ligand>
        <name>L-homoserine</name>
        <dbReference type="ChEBI" id="CHEBI:57476"/>
    </ligand>
</feature>
<evidence type="ECO:0000256" key="8">
    <source>
        <dbReference type="ARBA" id="ARBA00022857"/>
    </source>
</evidence>
<dbReference type="InterPro" id="IPR005106">
    <property type="entry name" value="Asp/hSer_DH_NAD-bd"/>
</dbReference>
<keyword evidence="8 13" id="KW-0521">NADP</keyword>
<evidence type="ECO:0000313" key="17">
    <source>
        <dbReference type="Proteomes" id="UP001139028"/>
    </source>
</evidence>
<evidence type="ECO:0000256" key="1">
    <source>
        <dbReference type="ARBA" id="ARBA00005056"/>
    </source>
</evidence>
<keyword evidence="17" id="KW-1185">Reference proteome</keyword>
<evidence type="ECO:0000256" key="6">
    <source>
        <dbReference type="ARBA" id="ARBA00022605"/>
    </source>
</evidence>
<feature type="binding site" evidence="13">
    <location>
        <begin position="10"/>
        <end position="17"/>
    </location>
    <ligand>
        <name>NADP(+)</name>
        <dbReference type="ChEBI" id="CHEBI:58349"/>
    </ligand>
</feature>
<dbReference type="GO" id="GO:0009088">
    <property type="term" value="P:threonine biosynthetic process"/>
    <property type="evidence" value="ECO:0007669"/>
    <property type="project" value="UniProtKB-KW"/>
</dbReference>
<evidence type="ECO:0000256" key="5">
    <source>
        <dbReference type="ARBA" id="ARBA00013376"/>
    </source>
</evidence>
<feature type="binding site" evidence="13">
    <location>
        <position position="104"/>
    </location>
    <ligand>
        <name>NADPH</name>
        <dbReference type="ChEBI" id="CHEBI:57783"/>
    </ligand>
</feature>
<dbReference type="RefSeq" id="WP_252465410.1">
    <property type="nucleotide sequence ID" value="NZ_JALBWM010000017.1"/>
</dbReference>
<evidence type="ECO:0000256" key="9">
    <source>
        <dbReference type="ARBA" id="ARBA00023002"/>
    </source>
</evidence>
<dbReference type="Gene3D" id="3.30.360.10">
    <property type="entry name" value="Dihydrodipicolinate Reductase, domain 2"/>
    <property type="match status" value="1"/>
</dbReference>
<keyword evidence="6" id="KW-0028">Amino-acid biosynthesis</keyword>
<dbReference type="GO" id="GO:0009086">
    <property type="term" value="P:methionine biosynthetic process"/>
    <property type="evidence" value="ECO:0007669"/>
    <property type="project" value="UniProtKB-KW"/>
</dbReference>
<evidence type="ECO:0000256" key="12">
    <source>
        <dbReference type="PIRSR" id="PIRSR000098-1"/>
    </source>
</evidence>
<protein>
    <recommendedName>
        <fullName evidence="5">Homoserine dehydrogenase</fullName>
        <ecNumber evidence="4">1.1.1.3</ecNumber>
    </recommendedName>
</protein>
<dbReference type="InterPro" id="IPR016204">
    <property type="entry name" value="HDH"/>
</dbReference>
<accession>A0A9X2EQW0</accession>
<name>A0A9X2EQW0_9GAMM</name>
<dbReference type="PROSITE" id="PS01042">
    <property type="entry name" value="HOMOSER_DHGENASE"/>
    <property type="match status" value="1"/>
</dbReference>
<evidence type="ECO:0000256" key="4">
    <source>
        <dbReference type="ARBA" id="ARBA00013213"/>
    </source>
</evidence>
<dbReference type="Pfam" id="PF03447">
    <property type="entry name" value="NAD_binding_3"/>
    <property type="match status" value="1"/>
</dbReference>
<dbReference type="FunFam" id="3.30.360.10:FF:000005">
    <property type="entry name" value="Homoserine dehydrogenase"/>
    <property type="match status" value="1"/>
</dbReference>
<dbReference type="SUPFAM" id="SSF51735">
    <property type="entry name" value="NAD(P)-binding Rossmann-fold domains"/>
    <property type="match status" value="1"/>
</dbReference>
<dbReference type="PANTHER" id="PTHR43331">
    <property type="entry name" value="HOMOSERINE DEHYDROGENASE"/>
    <property type="match status" value="1"/>
</dbReference>
<evidence type="ECO:0000256" key="14">
    <source>
        <dbReference type="RuleBase" id="RU004171"/>
    </source>
</evidence>
<evidence type="ECO:0000256" key="7">
    <source>
        <dbReference type="ARBA" id="ARBA00022697"/>
    </source>
</evidence>
<evidence type="ECO:0000313" key="16">
    <source>
        <dbReference type="EMBL" id="MCO1333918.1"/>
    </source>
</evidence>
<dbReference type="InterPro" id="IPR002912">
    <property type="entry name" value="ACT_dom"/>
</dbReference>
<feature type="active site" description="Proton donor" evidence="12">
    <location>
        <position position="204"/>
    </location>
</feature>
<comment type="catalytic activity">
    <reaction evidence="11">
        <text>L-homoserine + NAD(+) = L-aspartate 4-semialdehyde + NADH + H(+)</text>
        <dbReference type="Rhea" id="RHEA:15757"/>
        <dbReference type="ChEBI" id="CHEBI:15378"/>
        <dbReference type="ChEBI" id="CHEBI:57476"/>
        <dbReference type="ChEBI" id="CHEBI:57540"/>
        <dbReference type="ChEBI" id="CHEBI:57945"/>
        <dbReference type="ChEBI" id="CHEBI:537519"/>
        <dbReference type="EC" id="1.1.1.3"/>
    </reaction>
    <physiologicalReaction direction="right-to-left" evidence="11">
        <dbReference type="Rhea" id="RHEA:15759"/>
    </physiologicalReaction>
</comment>
<dbReference type="InterPro" id="IPR019811">
    <property type="entry name" value="HDH_CS"/>
</dbReference>
<evidence type="ECO:0000256" key="3">
    <source>
        <dbReference type="ARBA" id="ARBA00006753"/>
    </source>
</evidence>
<proteinExistence type="inferred from homology"/>
<organism evidence="16 17">
    <name type="scientific">Microbulbifer okhotskensis</name>
    <dbReference type="NCBI Taxonomy" id="2926617"/>
    <lineage>
        <taxon>Bacteria</taxon>
        <taxon>Pseudomonadati</taxon>
        <taxon>Pseudomonadota</taxon>
        <taxon>Gammaproteobacteria</taxon>
        <taxon>Cellvibrionales</taxon>
        <taxon>Microbulbiferaceae</taxon>
        <taxon>Microbulbifer</taxon>
    </lineage>
</organism>
<sequence>MPRAVRIGICGLGTVGSGTLNVLARNGREVAARCGRALVIEQIGARRDNPNCDTSQLSVTRDIFDVASNPSVDILVELIGGTTVAKELVRTAIENGKHIVTANKALIAEHGNELFELAAQHGVTIAYEAAVAGGIPIIKSLREGLVGNQVQWLAGIINGTGNYILTEMREKGRSFDQALAQAQALGYAEADPTFDVEGIDAAHKLVIMASLAFAMPLAFDKVYTEGISRICSEDIRYAEELGYRIKHLGIARRTDKGVELRVHPTLIPERRLIANVNGVMNAVLVEGDAVGPTLYYGAGAGDEATASAVIADIVDVARTLEAKPEQRVPAAGVALAEQGGTQVLPEEDVITSYYLRIAAHDKPGVMSQVATICSDQGISIEALIQHEPVAAEALVPVVILTSRADEASLRLAVSQIETLDTVEGEVVRIRVESLG</sequence>
<evidence type="ECO:0000256" key="2">
    <source>
        <dbReference type="ARBA" id="ARBA00005062"/>
    </source>
</evidence>
<dbReference type="InterPro" id="IPR045865">
    <property type="entry name" value="ACT-like_dom_sf"/>
</dbReference>
<evidence type="ECO:0000256" key="10">
    <source>
        <dbReference type="ARBA" id="ARBA00023167"/>
    </source>
</evidence>
<dbReference type="PANTHER" id="PTHR43331:SF1">
    <property type="entry name" value="HOMOSERINE DEHYDROGENASE"/>
    <property type="match status" value="1"/>
</dbReference>
<dbReference type="GO" id="GO:0050661">
    <property type="term" value="F:NADP binding"/>
    <property type="evidence" value="ECO:0007669"/>
    <property type="project" value="InterPro"/>
</dbReference>
<evidence type="ECO:0000256" key="11">
    <source>
        <dbReference type="ARBA" id="ARBA00049031"/>
    </source>
</evidence>
<gene>
    <name evidence="16" type="ORF">MO867_06145</name>
</gene>
<comment type="similarity">
    <text evidence="3 14">Belongs to the homoserine dehydrogenase family.</text>
</comment>
<evidence type="ECO:0000256" key="13">
    <source>
        <dbReference type="PIRSR" id="PIRSR000098-2"/>
    </source>
</evidence>
<dbReference type="EMBL" id="JALBWM010000017">
    <property type="protein sequence ID" value="MCO1333918.1"/>
    <property type="molecule type" value="Genomic_DNA"/>
</dbReference>
<dbReference type="SUPFAM" id="SSF55347">
    <property type="entry name" value="Glyceraldehyde-3-phosphate dehydrogenase-like, C-terminal domain"/>
    <property type="match status" value="1"/>
</dbReference>
<keyword evidence="7" id="KW-0791">Threonine biosynthesis</keyword>
<dbReference type="PROSITE" id="PS51671">
    <property type="entry name" value="ACT"/>
    <property type="match status" value="1"/>
</dbReference>
<dbReference type="Gene3D" id="3.40.50.720">
    <property type="entry name" value="NAD(P)-binding Rossmann-like Domain"/>
    <property type="match status" value="1"/>
</dbReference>
<evidence type="ECO:0000259" key="15">
    <source>
        <dbReference type="PROSITE" id="PS51671"/>
    </source>
</evidence>
<feature type="domain" description="ACT" evidence="15">
    <location>
        <begin position="354"/>
        <end position="431"/>
    </location>
</feature>
<dbReference type="InterPro" id="IPR001342">
    <property type="entry name" value="HDH_cat"/>
</dbReference>
<dbReference type="GO" id="GO:0004412">
    <property type="term" value="F:homoserine dehydrogenase activity"/>
    <property type="evidence" value="ECO:0007669"/>
    <property type="project" value="UniProtKB-EC"/>
</dbReference>
<dbReference type="SUPFAM" id="SSF55021">
    <property type="entry name" value="ACT-like"/>
    <property type="match status" value="1"/>
</dbReference>
<dbReference type="Pfam" id="PF00742">
    <property type="entry name" value="Homoserine_dh"/>
    <property type="match status" value="1"/>
</dbReference>
<keyword evidence="9" id="KW-0560">Oxidoreductase</keyword>
<dbReference type="Gene3D" id="3.30.70.260">
    <property type="match status" value="1"/>
</dbReference>
<dbReference type="PIRSF" id="PIRSF000098">
    <property type="entry name" value="Homoser_dehydrog"/>
    <property type="match status" value="1"/>
</dbReference>